<dbReference type="GO" id="GO:0009733">
    <property type="term" value="P:response to auxin"/>
    <property type="evidence" value="ECO:0007669"/>
    <property type="project" value="InterPro"/>
</dbReference>
<dbReference type="Pfam" id="PF02519">
    <property type="entry name" value="Auxin_inducible"/>
    <property type="match status" value="1"/>
</dbReference>
<comment type="similarity">
    <text evidence="1">Belongs to the ARG7 family.</text>
</comment>
<keyword evidence="3" id="KW-1185">Reference proteome</keyword>
<organism evidence="2 3">
    <name type="scientific">Erythranthe guttata</name>
    <name type="common">Yellow monkey flower</name>
    <name type="synonym">Mimulus guttatus</name>
    <dbReference type="NCBI Taxonomy" id="4155"/>
    <lineage>
        <taxon>Eukaryota</taxon>
        <taxon>Viridiplantae</taxon>
        <taxon>Streptophyta</taxon>
        <taxon>Embryophyta</taxon>
        <taxon>Tracheophyta</taxon>
        <taxon>Spermatophyta</taxon>
        <taxon>Magnoliopsida</taxon>
        <taxon>eudicotyledons</taxon>
        <taxon>Gunneridae</taxon>
        <taxon>Pentapetalae</taxon>
        <taxon>asterids</taxon>
        <taxon>lamiids</taxon>
        <taxon>Lamiales</taxon>
        <taxon>Phrymaceae</taxon>
        <taxon>Erythranthe</taxon>
    </lineage>
</organism>
<gene>
    <name evidence="2" type="ORF">MIMGU_mgv1a019781mg</name>
</gene>
<dbReference type="PANTHER" id="PTHR31374">
    <property type="entry name" value="AUXIN-INDUCED PROTEIN-LIKE-RELATED"/>
    <property type="match status" value="1"/>
</dbReference>
<dbReference type="InterPro" id="IPR003676">
    <property type="entry name" value="SAUR_fam"/>
</dbReference>
<sequence length="114" mass="13386">MRMQVRQEEKKMKVKKGWVAVQVGLGGTTNDENQDCNCTKFMRFVIPISYLYNPLFQRLLDNAREVYGYHAPGPLTLPCSIDNFLHIQKRIETSAKRRGFRRRRCQHELQAVNT</sequence>
<dbReference type="STRING" id="4155.A0A022Q297"/>
<evidence type="ECO:0000256" key="1">
    <source>
        <dbReference type="ARBA" id="ARBA00006974"/>
    </source>
</evidence>
<name>A0A022Q297_ERYGU</name>
<proteinExistence type="inferred from homology"/>
<dbReference type="AlphaFoldDB" id="A0A022Q297"/>
<dbReference type="PANTHER" id="PTHR31374:SF364">
    <property type="entry name" value="AUXIN-RESPONSIVE PROTEIN"/>
    <property type="match status" value="1"/>
</dbReference>
<protein>
    <submittedName>
        <fullName evidence="2">Uncharacterized protein</fullName>
    </submittedName>
</protein>
<evidence type="ECO:0000313" key="2">
    <source>
        <dbReference type="EMBL" id="EYU20630.1"/>
    </source>
</evidence>
<reference evidence="2 3" key="1">
    <citation type="journal article" date="2013" name="Proc. Natl. Acad. Sci. U.S.A.">
        <title>Fine-scale variation in meiotic recombination in Mimulus inferred from population shotgun sequencing.</title>
        <authorList>
            <person name="Hellsten U."/>
            <person name="Wright K.M."/>
            <person name="Jenkins J."/>
            <person name="Shu S."/>
            <person name="Yuan Y."/>
            <person name="Wessler S.R."/>
            <person name="Schmutz J."/>
            <person name="Willis J.H."/>
            <person name="Rokhsar D.S."/>
        </authorList>
    </citation>
    <scope>NUCLEOTIDE SEQUENCE [LARGE SCALE GENOMIC DNA]</scope>
    <source>
        <strain evidence="3">cv. DUN x IM62</strain>
    </source>
</reference>
<accession>A0A022Q297</accession>
<dbReference type="Proteomes" id="UP000030748">
    <property type="component" value="Unassembled WGS sequence"/>
</dbReference>
<dbReference type="EMBL" id="KI632264">
    <property type="protein sequence ID" value="EYU20630.1"/>
    <property type="molecule type" value="Genomic_DNA"/>
</dbReference>
<dbReference type="eggNOG" id="ENOG502S19R">
    <property type="taxonomic scope" value="Eukaryota"/>
</dbReference>
<evidence type="ECO:0000313" key="3">
    <source>
        <dbReference type="Proteomes" id="UP000030748"/>
    </source>
</evidence>